<keyword evidence="3" id="KW-1185">Reference proteome</keyword>
<dbReference type="InterPro" id="IPR001849">
    <property type="entry name" value="PH_domain"/>
</dbReference>
<dbReference type="InterPro" id="IPR011993">
    <property type="entry name" value="PH-like_dom_sf"/>
</dbReference>
<feature type="domain" description="PH" evidence="1">
    <location>
        <begin position="43"/>
        <end position="137"/>
    </location>
</feature>
<evidence type="ECO:0000313" key="2">
    <source>
        <dbReference type="Ensembl" id="ENSSRHP00000056698.1"/>
    </source>
</evidence>
<dbReference type="Proteomes" id="UP000472270">
    <property type="component" value="Unassembled WGS sequence"/>
</dbReference>
<proteinExistence type="predicted"/>
<dbReference type="Ensembl" id="ENSSRHT00000058287.1">
    <property type="protein sequence ID" value="ENSSRHP00000056698.1"/>
    <property type="gene ID" value="ENSSRHG00000028459.1"/>
</dbReference>
<protein>
    <recommendedName>
        <fullName evidence="1">PH domain-containing protein</fullName>
    </recommendedName>
</protein>
<sequence>FDQFSKKQDLLSSVILISWSQVCFLLIVSELRERIQPEILELIKQQRLNRLCEGSCFRKLGNRRRQEKFWFCRLSLNHKVLHYGDLDESPQGEVPFELLTDKIPVSDIKAVLTGKDCPHMKEKSALKQNKVKSFKSINYHSDGLPHQCAD</sequence>
<reference evidence="2" key="2">
    <citation type="submission" date="2025-09" db="UniProtKB">
        <authorList>
            <consortium name="Ensembl"/>
        </authorList>
    </citation>
    <scope>IDENTIFICATION</scope>
</reference>
<name>A0A673JTV3_9TELE</name>
<accession>A0A673JTV3</accession>
<evidence type="ECO:0000313" key="3">
    <source>
        <dbReference type="Proteomes" id="UP000472270"/>
    </source>
</evidence>
<dbReference type="AlphaFoldDB" id="A0A673JTV3"/>
<dbReference type="Pfam" id="PF16457">
    <property type="entry name" value="PH_12"/>
    <property type="match status" value="1"/>
</dbReference>
<dbReference type="Gene3D" id="6.10.250.810">
    <property type="match status" value="1"/>
</dbReference>
<evidence type="ECO:0000259" key="1">
    <source>
        <dbReference type="Pfam" id="PF16457"/>
    </source>
</evidence>
<dbReference type="SUPFAM" id="SSF50729">
    <property type="entry name" value="PH domain-like"/>
    <property type="match status" value="1"/>
</dbReference>
<reference evidence="2" key="1">
    <citation type="submission" date="2025-08" db="UniProtKB">
        <authorList>
            <consortium name="Ensembl"/>
        </authorList>
    </citation>
    <scope>IDENTIFICATION</scope>
</reference>
<dbReference type="Gene3D" id="2.30.29.30">
    <property type="entry name" value="Pleckstrin-homology domain (PH domain)/Phosphotyrosine-binding domain (PTB)"/>
    <property type="match status" value="1"/>
</dbReference>
<organism evidence="2 3">
    <name type="scientific">Sinocyclocheilus rhinocerous</name>
    <dbReference type="NCBI Taxonomy" id="307959"/>
    <lineage>
        <taxon>Eukaryota</taxon>
        <taxon>Metazoa</taxon>
        <taxon>Chordata</taxon>
        <taxon>Craniata</taxon>
        <taxon>Vertebrata</taxon>
        <taxon>Euteleostomi</taxon>
        <taxon>Actinopterygii</taxon>
        <taxon>Neopterygii</taxon>
        <taxon>Teleostei</taxon>
        <taxon>Ostariophysi</taxon>
        <taxon>Cypriniformes</taxon>
        <taxon>Cyprinidae</taxon>
        <taxon>Cyprininae</taxon>
        <taxon>Sinocyclocheilus</taxon>
    </lineage>
</organism>